<keyword evidence="3" id="KW-1185">Reference proteome</keyword>
<accession>A0A9D4ZSH8</accession>
<sequence>MDSSGLAAALQDGASSLYHNNITPFIQRCASYVAQQPPSSEPDLMQCLASKRALQHSDNLKWQQDMFHRLLHLLYLSKEGLASEQQLASSKSQVLTFLESMHPDGEWPEFTRDKLLFLQDLLFASCISENEYHASKKPLILRLADQGAILDAEDFIFDSSTANDAKMVKSKGIVRTSSTRRAKARSVADLDISRTPTGKTESDATIKPASPSPLKQVMGAVRRFNRTASGSGKASDGFMRLDKESTPPKVPHALDFLRPEHCPVREPPSPQQAFQQRTTESPASLNNQDVILPAMGVASSGDEHRDGDVCNWFMSPPSSPKCNLTPDVADPLLGQSSLMHSSKFPGGGTPSRLRTVLTGLMSKKIMQSDVEKSSKALVSQASKAHNTDGEEERSSPVVKGSKWGLDILRIPRKLQFEQEENVACIQKKTSCEAGNGISDRQIQTVESGGFESPFTKKHVKKVHPKGASSDFIIDKVLGENIKNELSRIRVEMNKGQTGQTFSNEQIDAIATKLPMDKADLKKFFPQTWCETYGDIVLNVVQKEFKEHVEEMQKIGKGRDKQHALASSPSIHNDENMQVPSPLEQYHQNKQHLLPRRKADFSKCFTTLDENSPVSNMESPMSPNVEKSKSKVLSQQRHVRRLTKDMTSLDHKLEEEILKMPLRQVNEYGSHLRA</sequence>
<feature type="compositionally biased region" description="Polar residues" evidence="1">
    <location>
        <begin position="564"/>
        <end position="574"/>
    </location>
</feature>
<dbReference type="AlphaFoldDB" id="A0A9D4ZSH8"/>
<gene>
    <name evidence="2" type="ORF">GOP47_0000645</name>
</gene>
<name>A0A9D4ZSH8_ADICA</name>
<feature type="region of interest" description="Disordered" evidence="1">
    <location>
        <begin position="193"/>
        <end position="212"/>
    </location>
</feature>
<evidence type="ECO:0000313" key="2">
    <source>
        <dbReference type="EMBL" id="KAI5084476.1"/>
    </source>
</evidence>
<feature type="region of interest" description="Disordered" evidence="1">
    <location>
        <begin position="368"/>
        <end position="397"/>
    </location>
</feature>
<feature type="region of interest" description="Disordered" evidence="1">
    <location>
        <begin position="227"/>
        <end position="248"/>
    </location>
</feature>
<proteinExistence type="predicted"/>
<feature type="region of interest" description="Disordered" evidence="1">
    <location>
        <begin position="553"/>
        <end position="574"/>
    </location>
</feature>
<evidence type="ECO:0000313" key="3">
    <source>
        <dbReference type="Proteomes" id="UP000886520"/>
    </source>
</evidence>
<dbReference type="EMBL" id="JABFUD020000001">
    <property type="protein sequence ID" value="KAI5084476.1"/>
    <property type="molecule type" value="Genomic_DNA"/>
</dbReference>
<dbReference type="PANTHER" id="PTHR37392:SF1">
    <property type="entry name" value="OS09G0556800 PROTEIN"/>
    <property type="match status" value="1"/>
</dbReference>
<feature type="compositionally biased region" description="Basic and acidic residues" evidence="1">
    <location>
        <begin position="385"/>
        <end position="394"/>
    </location>
</feature>
<organism evidence="2 3">
    <name type="scientific">Adiantum capillus-veneris</name>
    <name type="common">Maidenhair fern</name>
    <dbReference type="NCBI Taxonomy" id="13818"/>
    <lineage>
        <taxon>Eukaryota</taxon>
        <taxon>Viridiplantae</taxon>
        <taxon>Streptophyta</taxon>
        <taxon>Embryophyta</taxon>
        <taxon>Tracheophyta</taxon>
        <taxon>Polypodiopsida</taxon>
        <taxon>Polypodiidae</taxon>
        <taxon>Polypodiales</taxon>
        <taxon>Pteridineae</taxon>
        <taxon>Pteridaceae</taxon>
        <taxon>Vittarioideae</taxon>
        <taxon>Adiantum</taxon>
    </lineage>
</organism>
<feature type="region of interest" description="Disordered" evidence="1">
    <location>
        <begin position="611"/>
        <end position="632"/>
    </location>
</feature>
<comment type="caution">
    <text evidence="2">The sequence shown here is derived from an EMBL/GenBank/DDBJ whole genome shotgun (WGS) entry which is preliminary data.</text>
</comment>
<dbReference type="PANTHER" id="PTHR37392">
    <property type="entry name" value="OS09G0556800 PROTEIN"/>
    <property type="match status" value="1"/>
</dbReference>
<evidence type="ECO:0000256" key="1">
    <source>
        <dbReference type="SAM" id="MobiDB-lite"/>
    </source>
</evidence>
<feature type="compositionally biased region" description="Basic and acidic residues" evidence="1">
    <location>
        <begin position="553"/>
        <end position="562"/>
    </location>
</feature>
<dbReference type="Proteomes" id="UP000886520">
    <property type="component" value="Chromosome 1"/>
</dbReference>
<protein>
    <submittedName>
        <fullName evidence="2">Uncharacterized protein</fullName>
    </submittedName>
</protein>
<dbReference type="OrthoDB" id="1904025at2759"/>
<reference evidence="2" key="1">
    <citation type="submission" date="2021-01" db="EMBL/GenBank/DDBJ databases">
        <title>Adiantum capillus-veneris genome.</title>
        <authorList>
            <person name="Fang Y."/>
            <person name="Liao Q."/>
        </authorList>
    </citation>
    <scope>NUCLEOTIDE SEQUENCE</scope>
    <source>
        <strain evidence="2">H3</strain>
        <tissue evidence="2">Leaf</tissue>
    </source>
</reference>
<feature type="compositionally biased region" description="Polar residues" evidence="1">
    <location>
        <begin position="611"/>
        <end position="621"/>
    </location>
</feature>